<dbReference type="PANTHER" id="PTHR43133:SF8">
    <property type="entry name" value="RNA POLYMERASE SIGMA FACTOR HI_1459-RELATED"/>
    <property type="match status" value="1"/>
</dbReference>
<dbReference type="Pfam" id="PF04542">
    <property type="entry name" value="Sigma70_r2"/>
    <property type="match status" value="1"/>
</dbReference>
<dbReference type="CDD" id="cd06171">
    <property type="entry name" value="Sigma70_r4"/>
    <property type="match status" value="1"/>
</dbReference>
<evidence type="ECO:0000259" key="8">
    <source>
        <dbReference type="Pfam" id="PF08281"/>
    </source>
</evidence>
<gene>
    <name evidence="9" type="ORF">C8N24_2539</name>
</gene>
<feature type="region of interest" description="Disordered" evidence="6">
    <location>
        <begin position="101"/>
        <end position="120"/>
    </location>
</feature>
<proteinExistence type="inferred from homology"/>
<evidence type="ECO:0000256" key="2">
    <source>
        <dbReference type="ARBA" id="ARBA00023015"/>
    </source>
</evidence>
<name>A0A660LEE9_9ACTN</name>
<keyword evidence="4" id="KW-0238">DNA-binding</keyword>
<evidence type="ECO:0000256" key="6">
    <source>
        <dbReference type="SAM" id="MobiDB-lite"/>
    </source>
</evidence>
<evidence type="ECO:0000256" key="5">
    <source>
        <dbReference type="ARBA" id="ARBA00023163"/>
    </source>
</evidence>
<dbReference type="GO" id="GO:0016987">
    <property type="term" value="F:sigma factor activity"/>
    <property type="evidence" value="ECO:0007669"/>
    <property type="project" value="UniProtKB-KW"/>
</dbReference>
<dbReference type="InterPro" id="IPR013324">
    <property type="entry name" value="RNA_pol_sigma_r3/r4-like"/>
</dbReference>
<evidence type="ECO:0000313" key="9">
    <source>
        <dbReference type="EMBL" id="RKQ92686.1"/>
    </source>
</evidence>
<dbReference type="InterPro" id="IPR036388">
    <property type="entry name" value="WH-like_DNA-bd_sf"/>
</dbReference>
<evidence type="ECO:0000313" key="10">
    <source>
        <dbReference type="Proteomes" id="UP000278962"/>
    </source>
</evidence>
<dbReference type="GO" id="GO:0006352">
    <property type="term" value="P:DNA-templated transcription initiation"/>
    <property type="evidence" value="ECO:0007669"/>
    <property type="project" value="InterPro"/>
</dbReference>
<dbReference type="EMBL" id="RBIL01000001">
    <property type="protein sequence ID" value="RKQ92686.1"/>
    <property type="molecule type" value="Genomic_DNA"/>
</dbReference>
<dbReference type="Gene3D" id="1.10.10.10">
    <property type="entry name" value="Winged helix-like DNA-binding domain superfamily/Winged helix DNA-binding domain"/>
    <property type="match status" value="1"/>
</dbReference>
<dbReference type="InterPro" id="IPR007627">
    <property type="entry name" value="RNA_pol_sigma70_r2"/>
</dbReference>
<keyword evidence="5" id="KW-0804">Transcription</keyword>
<dbReference type="PANTHER" id="PTHR43133">
    <property type="entry name" value="RNA POLYMERASE ECF-TYPE SIGMA FACTO"/>
    <property type="match status" value="1"/>
</dbReference>
<dbReference type="AlphaFoldDB" id="A0A660LEE9"/>
<evidence type="ECO:0000259" key="7">
    <source>
        <dbReference type="Pfam" id="PF04542"/>
    </source>
</evidence>
<feature type="domain" description="RNA polymerase sigma-70 region 2" evidence="7">
    <location>
        <begin position="31"/>
        <end position="99"/>
    </location>
</feature>
<keyword evidence="10" id="KW-1185">Reference proteome</keyword>
<organism evidence="9 10">
    <name type="scientific">Solirubrobacter pauli</name>
    <dbReference type="NCBI Taxonomy" id="166793"/>
    <lineage>
        <taxon>Bacteria</taxon>
        <taxon>Bacillati</taxon>
        <taxon>Actinomycetota</taxon>
        <taxon>Thermoleophilia</taxon>
        <taxon>Solirubrobacterales</taxon>
        <taxon>Solirubrobacteraceae</taxon>
        <taxon>Solirubrobacter</taxon>
    </lineage>
</organism>
<dbReference type="NCBIfam" id="TIGR02937">
    <property type="entry name" value="sigma70-ECF"/>
    <property type="match status" value="1"/>
</dbReference>
<comment type="similarity">
    <text evidence="1">Belongs to the sigma-70 factor family. ECF subfamily.</text>
</comment>
<accession>A0A660LEE9</accession>
<protein>
    <submittedName>
        <fullName evidence="9">RNA polymerase sigma-70 factor (ECF subfamily)</fullName>
    </submittedName>
</protein>
<reference evidence="9 10" key="1">
    <citation type="submission" date="2018-10" db="EMBL/GenBank/DDBJ databases">
        <title>Genomic Encyclopedia of Archaeal and Bacterial Type Strains, Phase II (KMG-II): from individual species to whole genera.</title>
        <authorList>
            <person name="Goeker M."/>
        </authorList>
    </citation>
    <scope>NUCLEOTIDE SEQUENCE [LARGE SCALE GENOMIC DNA]</scope>
    <source>
        <strain evidence="9 10">DSM 14954</strain>
    </source>
</reference>
<sequence>MVSRDRRSEGVTATTATVPDTADRALDFDALYRESRDDVFAYAATLLRDSAAAEDVTASAFERAYRKRSRFDARRGSPRAWLFGIARNAALDELRKRKRAATAPLPGPLHEPGPDEAAEQAAERDAVRVALSGLAARDREVIALKYHADLSNAEVADVLGVSVSNAGTLLNRAMNKLREALDA</sequence>
<evidence type="ECO:0000256" key="4">
    <source>
        <dbReference type="ARBA" id="ARBA00023125"/>
    </source>
</evidence>
<dbReference type="SUPFAM" id="SSF88946">
    <property type="entry name" value="Sigma2 domain of RNA polymerase sigma factors"/>
    <property type="match status" value="1"/>
</dbReference>
<dbReference type="OrthoDB" id="9811152at2"/>
<dbReference type="InterPro" id="IPR014284">
    <property type="entry name" value="RNA_pol_sigma-70_dom"/>
</dbReference>
<keyword evidence="3" id="KW-0731">Sigma factor</keyword>
<dbReference type="InterPro" id="IPR039425">
    <property type="entry name" value="RNA_pol_sigma-70-like"/>
</dbReference>
<dbReference type="Pfam" id="PF08281">
    <property type="entry name" value="Sigma70_r4_2"/>
    <property type="match status" value="1"/>
</dbReference>
<feature type="domain" description="RNA polymerase sigma factor 70 region 4 type 2" evidence="8">
    <location>
        <begin position="125"/>
        <end position="177"/>
    </location>
</feature>
<evidence type="ECO:0000256" key="3">
    <source>
        <dbReference type="ARBA" id="ARBA00023082"/>
    </source>
</evidence>
<dbReference type="SUPFAM" id="SSF88659">
    <property type="entry name" value="Sigma3 and sigma4 domains of RNA polymerase sigma factors"/>
    <property type="match status" value="1"/>
</dbReference>
<dbReference type="InterPro" id="IPR013249">
    <property type="entry name" value="RNA_pol_sigma70_r4_t2"/>
</dbReference>
<dbReference type="InterPro" id="IPR013325">
    <property type="entry name" value="RNA_pol_sigma_r2"/>
</dbReference>
<dbReference type="GO" id="GO:0003677">
    <property type="term" value="F:DNA binding"/>
    <property type="evidence" value="ECO:0007669"/>
    <property type="project" value="UniProtKB-KW"/>
</dbReference>
<comment type="caution">
    <text evidence="9">The sequence shown here is derived from an EMBL/GenBank/DDBJ whole genome shotgun (WGS) entry which is preliminary data.</text>
</comment>
<keyword evidence="2" id="KW-0805">Transcription regulation</keyword>
<dbReference type="Gene3D" id="1.10.1740.10">
    <property type="match status" value="1"/>
</dbReference>
<evidence type="ECO:0000256" key="1">
    <source>
        <dbReference type="ARBA" id="ARBA00010641"/>
    </source>
</evidence>
<dbReference type="Proteomes" id="UP000278962">
    <property type="component" value="Unassembled WGS sequence"/>
</dbReference>